<dbReference type="GO" id="GO:0005737">
    <property type="term" value="C:cytoplasm"/>
    <property type="evidence" value="ECO:0007669"/>
    <property type="project" value="UniProtKB-ARBA"/>
</dbReference>
<dbReference type="PANTHER" id="PTHR12791">
    <property type="entry name" value="GOLGI SNARE BET1-RELATED"/>
    <property type="match status" value="1"/>
</dbReference>
<dbReference type="EMBL" id="JALLPJ020001417">
    <property type="protein sequence ID" value="KAL3764553.1"/>
    <property type="molecule type" value="Genomic_DNA"/>
</dbReference>
<dbReference type="CDD" id="cd15841">
    <property type="entry name" value="SNARE_Qc"/>
    <property type="match status" value="1"/>
</dbReference>
<evidence type="ECO:0000256" key="2">
    <source>
        <dbReference type="ARBA" id="ARBA00022448"/>
    </source>
</evidence>
<keyword evidence="10" id="KW-1185">Reference proteome</keyword>
<feature type="compositionally biased region" description="Low complexity" evidence="6">
    <location>
        <begin position="35"/>
        <end position="46"/>
    </location>
</feature>
<feature type="region of interest" description="Disordered" evidence="6">
    <location>
        <begin position="19"/>
        <end position="46"/>
    </location>
</feature>
<dbReference type="InterPro" id="IPR000727">
    <property type="entry name" value="T_SNARE_dom"/>
</dbReference>
<keyword evidence="5 7" id="KW-0472">Membrane</keyword>
<dbReference type="Gene3D" id="1.20.5.110">
    <property type="match status" value="1"/>
</dbReference>
<dbReference type="Proteomes" id="UP001530400">
    <property type="component" value="Unassembled WGS sequence"/>
</dbReference>
<evidence type="ECO:0000256" key="5">
    <source>
        <dbReference type="ARBA" id="ARBA00023136"/>
    </source>
</evidence>
<evidence type="ECO:0000256" key="1">
    <source>
        <dbReference type="ARBA" id="ARBA00004167"/>
    </source>
</evidence>
<comment type="subcellular location">
    <subcellularLocation>
        <location evidence="1">Membrane</location>
        <topology evidence="1">Single-pass membrane protein</topology>
    </subcellularLocation>
</comment>
<protein>
    <recommendedName>
        <fullName evidence="8">t-SNARE coiled-coil homology domain-containing protein</fullName>
    </recommendedName>
</protein>
<keyword evidence="4 7" id="KW-1133">Transmembrane helix</keyword>
<dbReference type="AlphaFoldDB" id="A0ABD3MKW5"/>
<organism evidence="9 10">
    <name type="scientific">Cyclotella atomus</name>
    <dbReference type="NCBI Taxonomy" id="382360"/>
    <lineage>
        <taxon>Eukaryota</taxon>
        <taxon>Sar</taxon>
        <taxon>Stramenopiles</taxon>
        <taxon>Ochrophyta</taxon>
        <taxon>Bacillariophyta</taxon>
        <taxon>Coscinodiscophyceae</taxon>
        <taxon>Thalassiosirophycidae</taxon>
        <taxon>Stephanodiscales</taxon>
        <taxon>Stephanodiscaceae</taxon>
        <taxon>Cyclotella</taxon>
    </lineage>
</organism>
<feature type="transmembrane region" description="Helical" evidence="7">
    <location>
        <begin position="172"/>
        <end position="194"/>
    </location>
</feature>
<evidence type="ECO:0000259" key="8">
    <source>
        <dbReference type="PROSITE" id="PS50192"/>
    </source>
</evidence>
<evidence type="ECO:0000256" key="3">
    <source>
        <dbReference type="ARBA" id="ARBA00022692"/>
    </source>
</evidence>
<feature type="domain" description="T-SNARE coiled-coil homology" evidence="8">
    <location>
        <begin position="104"/>
        <end position="166"/>
    </location>
</feature>
<feature type="compositionally biased region" description="Polar residues" evidence="6">
    <location>
        <begin position="20"/>
        <end position="34"/>
    </location>
</feature>
<reference evidence="9 10" key="1">
    <citation type="submission" date="2024-10" db="EMBL/GenBank/DDBJ databases">
        <title>Updated reference genomes for cyclostephanoid diatoms.</title>
        <authorList>
            <person name="Roberts W.R."/>
            <person name="Alverson A.J."/>
        </authorList>
    </citation>
    <scope>NUCLEOTIDE SEQUENCE [LARGE SCALE GENOMIC DNA]</scope>
    <source>
        <strain evidence="9 10">AJA010-31</strain>
    </source>
</reference>
<evidence type="ECO:0000256" key="6">
    <source>
        <dbReference type="SAM" id="MobiDB-lite"/>
    </source>
</evidence>
<feature type="region of interest" description="Disordered" evidence="6">
    <location>
        <begin position="80"/>
        <end position="101"/>
    </location>
</feature>
<evidence type="ECO:0000256" key="4">
    <source>
        <dbReference type="ARBA" id="ARBA00022989"/>
    </source>
</evidence>
<dbReference type="GO" id="GO:0016020">
    <property type="term" value="C:membrane"/>
    <property type="evidence" value="ECO:0007669"/>
    <property type="project" value="UniProtKB-SubCell"/>
</dbReference>
<keyword evidence="2" id="KW-0813">Transport</keyword>
<comment type="caution">
    <text evidence="9">The sequence shown here is derived from an EMBL/GenBank/DDBJ whole genome shotgun (WGS) entry which is preliminary data.</text>
</comment>
<dbReference type="SUPFAM" id="SSF58038">
    <property type="entry name" value="SNARE fusion complex"/>
    <property type="match status" value="1"/>
</dbReference>
<keyword evidence="3 7" id="KW-0812">Transmembrane</keyword>
<gene>
    <name evidence="9" type="ORF">ACHAWO_007924</name>
</gene>
<name>A0ABD3MKW5_9STRA</name>
<evidence type="ECO:0000313" key="10">
    <source>
        <dbReference type="Proteomes" id="UP001530400"/>
    </source>
</evidence>
<accession>A0ABD3MKW5</accession>
<dbReference type="PROSITE" id="PS50192">
    <property type="entry name" value="T_SNARE"/>
    <property type="match status" value="1"/>
</dbReference>
<proteinExistence type="predicted"/>
<evidence type="ECO:0000313" key="9">
    <source>
        <dbReference type="EMBL" id="KAL3764553.1"/>
    </source>
</evidence>
<dbReference type="GO" id="GO:0012505">
    <property type="term" value="C:endomembrane system"/>
    <property type="evidence" value="ECO:0007669"/>
    <property type="project" value="UniProtKB-ARBA"/>
</dbReference>
<sequence>MSQITAWDNDYARLARAASQLRTSTSPNSPFNNESSRQSQTSSVQTGIHRLESQLNGLEGNLTLTPGEAARRRNLLDGLRSQLGSSSGGTNNNNNSGGYTSATTAALRQQNDMIDELAIGVGRLKNQTHMIHQETNAHVRLLDEMDHNVDMANVGLEDETRRAMRLKEESSVWRLHLVIVGLSVLLFLLILMGLS</sequence>
<evidence type="ECO:0000256" key="7">
    <source>
        <dbReference type="SAM" id="Phobius"/>
    </source>
</evidence>